<keyword evidence="4" id="KW-0813">Transport</keyword>
<feature type="transmembrane region" description="Helical" evidence="16">
    <location>
        <begin position="363"/>
        <end position="382"/>
    </location>
</feature>
<dbReference type="Gene3D" id="2.60.40.4060">
    <property type="entry name" value="Reeler domain"/>
    <property type="match status" value="1"/>
</dbReference>
<dbReference type="InterPro" id="IPR051237">
    <property type="entry name" value="Ferric-chelate_Red/DefProt"/>
</dbReference>
<evidence type="ECO:0000256" key="7">
    <source>
        <dbReference type="ARBA" id="ARBA00022588"/>
    </source>
</evidence>
<dbReference type="Pfam" id="PF02014">
    <property type="entry name" value="Reeler"/>
    <property type="match status" value="1"/>
</dbReference>
<feature type="transmembrane region" description="Helical" evidence="16">
    <location>
        <begin position="425"/>
        <end position="444"/>
    </location>
</feature>
<dbReference type="InterPro" id="IPR002861">
    <property type="entry name" value="Reeler_dom"/>
</dbReference>
<keyword evidence="20" id="KW-1185">Reference proteome</keyword>
<evidence type="ECO:0000256" key="17">
    <source>
        <dbReference type="SAM" id="SignalP"/>
    </source>
</evidence>
<feature type="chain" id="PRO_5045465689" evidence="17">
    <location>
        <begin position="22"/>
        <end position="555"/>
    </location>
</feature>
<evidence type="ECO:0000313" key="20">
    <source>
        <dbReference type="Proteomes" id="UP001164746"/>
    </source>
</evidence>
<comment type="subcellular location">
    <subcellularLocation>
        <location evidence="1">Membrane</location>
    </subcellularLocation>
    <subcellularLocation>
        <location evidence="2">Secreted</location>
    </subcellularLocation>
</comment>
<evidence type="ECO:0000256" key="15">
    <source>
        <dbReference type="ARBA" id="ARBA00023180"/>
    </source>
</evidence>
<keyword evidence="6" id="KW-0929">Antimicrobial</keyword>
<keyword evidence="13" id="KW-0044">Antibiotic</keyword>
<dbReference type="EMBL" id="CP111024">
    <property type="protein sequence ID" value="WAR23065.1"/>
    <property type="molecule type" value="Genomic_DNA"/>
</dbReference>
<feature type="transmembrane region" description="Helical" evidence="16">
    <location>
        <begin position="394"/>
        <end position="413"/>
    </location>
</feature>
<evidence type="ECO:0000256" key="16">
    <source>
        <dbReference type="SAM" id="Phobius"/>
    </source>
</evidence>
<evidence type="ECO:0000256" key="4">
    <source>
        <dbReference type="ARBA" id="ARBA00022448"/>
    </source>
</evidence>
<evidence type="ECO:0000256" key="12">
    <source>
        <dbReference type="ARBA" id="ARBA00022989"/>
    </source>
</evidence>
<evidence type="ECO:0000256" key="11">
    <source>
        <dbReference type="ARBA" id="ARBA00022982"/>
    </source>
</evidence>
<gene>
    <name evidence="19" type="ORF">MAR_036734</name>
</gene>
<dbReference type="Proteomes" id="UP001164746">
    <property type="component" value="Chromosome 13"/>
</dbReference>
<evidence type="ECO:0000256" key="3">
    <source>
        <dbReference type="ARBA" id="ARBA00008501"/>
    </source>
</evidence>
<evidence type="ECO:0000256" key="9">
    <source>
        <dbReference type="ARBA" id="ARBA00022729"/>
    </source>
</evidence>
<evidence type="ECO:0000313" key="19">
    <source>
        <dbReference type="EMBL" id="WAR23065.1"/>
    </source>
</evidence>
<keyword evidence="5" id="KW-0964">Secreted</keyword>
<dbReference type="PANTHER" id="PTHR45828:SF9">
    <property type="entry name" value="CELL WALL INTEGRITY AND STRESS RESPONSE COMPONENT 4-LIKE-RELATED"/>
    <property type="match status" value="1"/>
</dbReference>
<evidence type="ECO:0000256" key="14">
    <source>
        <dbReference type="ARBA" id="ARBA00023136"/>
    </source>
</evidence>
<evidence type="ECO:0000256" key="6">
    <source>
        <dbReference type="ARBA" id="ARBA00022529"/>
    </source>
</evidence>
<keyword evidence="12 16" id="KW-1133">Transmembrane helix</keyword>
<comment type="similarity">
    <text evidence="3">Belongs to the insect defense protein family.</text>
</comment>
<dbReference type="PANTHER" id="PTHR45828">
    <property type="entry name" value="CYTOCHROME B561/FERRIC REDUCTASE TRANSMEMBRANE"/>
    <property type="match status" value="1"/>
</dbReference>
<dbReference type="SUPFAM" id="SSF81665">
    <property type="entry name" value="Calcium ATPase, transmembrane domain M"/>
    <property type="match status" value="1"/>
</dbReference>
<keyword evidence="9 17" id="KW-0732">Signal</keyword>
<dbReference type="InterPro" id="IPR042307">
    <property type="entry name" value="Reeler_sf"/>
</dbReference>
<protein>
    <submittedName>
        <fullName evidence="19">FRRS1-like protein</fullName>
    </submittedName>
</protein>
<keyword evidence="14 16" id="KW-0472">Membrane</keyword>
<dbReference type="PROSITE" id="PS51019">
    <property type="entry name" value="REELIN"/>
    <property type="match status" value="1"/>
</dbReference>
<organism evidence="19 20">
    <name type="scientific">Mya arenaria</name>
    <name type="common">Soft-shell clam</name>
    <dbReference type="NCBI Taxonomy" id="6604"/>
    <lineage>
        <taxon>Eukaryota</taxon>
        <taxon>Metazoa</taxon>
        <taxon>Spiralia</taxon>
        <taxon>Lophotrochozoa</taxon>
        <taxon>Mollusca</taxon>
        <taxon>Bivalvia</taxon>
        <taxon>Autobranchia</taxon>
        <taxon>Heteroconchia</taxon>
        <taxon>Euheterodonta</taxon>
        <taxon>Imparidentia</taxon>
        <taxon>Neoheterodontei</taxon>
        <taxon>Myida</taxon>
        <taxon>Myoidea</taxon>
        <taxon>Myidae</taxon>
        <taxon>Mya</taxon>
    </lineage>
</organism>
<evidence type="ECO:0000256" key="10">
    <source>
        <dbReference type="ARBA" id="ARBA00022859"/>
    </source>
</evidence>
<feature type="transmembrane region" description="Helical" evidence="16">
    <location>
        <begin position="294"/>
        <end position="314"/>
    </location>
</feature>
<dbReference type="SMART" id="SM00665">
    <property type="entry name" value="B561"/>
    <property type="match status" value="1"/>
</dbReference>
<evidence type="ECO:0000256" key="8">
    <source>
        <dbReference type="ARBA" id="ARBA00022692"/>
    </source>
</evidence>
<dbReference type="CDD" id="cd08760">
    <property type="entry name" value="Cyt_b561_FRRS1_like"/>
    <property type="match status" value="1"/>
</dbReference>
<proteinExistence type="inferred from homology"/>
<feature type="transmembrane region" description="Helical" evidence="16">
    <location>
        <begin position="335"/>
        <end position="357"/>
    </location>
</feature>
<dbReference type="InterPro" id="IPR023298">
    <property type="entry name" value="ATPase_P-typ_TM_dom_sf"/>
</dbReference>
<keyword evidence="11" id="KW-0249">Electron transport</keyword>
<reference evidence="19" key="1">
    <citation type="submission" date="2022-11" db="EMBL/GenBank/DDBJ databases">
        <title>Centuries of genome instability and evolution in soft-shell clam transmissible cancer (bioRxiv).</title>
        <authorList>
            <person name="Hart S.F.M."/>
            <person name="Yonemitsu M.A."/>
            <person name="Giersch R.M."/>
            <person name="Beal B.F."/>
            <person name="Arriagada G."/>
            <person name="Davis B.W."/>
            <person name="Ostrander E.A."/>
            <person name="Goff S.P."/>
            <person name="Metzger M.J."/>
        </authorList>
    </citation>
    <scope>NUCLEOTIDE SEQUENCE</scope>
    <source>
        <strain evidence="19">MELC-2E11</strain>
        <tissue evidence="19">Siphon/mantle</tissue>
    </source>
</reference>
<evidence type="ECO:0000256" key="1">
    <source>
        <dbReference type="ARBA" id="ARBA00004370"/>
    </source>
</evidence>
<evidence type="ECO:0000256" key="5">
    <source>
        <dbReference type="ARBA" id="ARBA00022525"/>
    </source>
</evidence>
<sequence>MWDRISVLVSAVLVTWCSVEGFNPDNIQCCNCISMFPDGVSNVKPQVMPSPFIIHVAKSARFYTINAEDINVNLTADFVKRGFRSFMIQARRIDQSSNTIEPIGRFEALEPNPVLAVEDCPGKYGAAFVSSDFSEKTNVRLVWKPPTTFQGHIEFRATFVQDENTFWGDDLVFECVHNSSSGKVSVYQSKNLPENRNDRLNNPTAGIITQEGSYNDGRLRCRFVREINPNNEELNDWGLLSRPFHLLMGRGNLLTHGINVGHLPVSSPNEVSLDVGADISGRARFHLVKAHACLMFIAWIFFAPIGLIWMKYYTTMWPNSRFLGQKYWLVTHFNCTVWVVILVVIAVILIFIEAGGWSEFPELPAKAHPILGIIPILFLIRCPEDHACRPVGNWFYWLFWTIAFCLAVVNIFIGMEFGKAMVPWWLTWIVCIFFLFNFVCEIILEVHQCCTHKKNKGSELQEECTVHPFHSLPDCSPNSSDHRRCLLNHEPVQRKCASLRLSVTIVTRADSNLHSHDLTGNLPLSYPHTSFLLYFDVVKLKVAVTFVLGQICVYA</sequence>
<keyword evidence="10" id="KW-0391">Immunity</keyword>
<dbReference type="InterPro" id="IPR006593">
    <property type="entry name" value="Cyt_b561/ferric_Rdtase_TM"/>
</dbReference>
<evidence type="ECO:0000256" key="2">
    <source>
        <dbReference type="ARBA" id="ARBA00004613"/>
    </source>
</evidence>
<keyword evidence="15" id="KW-0325">Glycoprotein</keyword>
<dbReference type="CDD" id="cd08544">
    <property type="entry name" value="Reeler"/>
    <property type="match status" value="1"/>
</dbReference>
<evidence type="ECO:0000259" key="18">
    <source>
        <dbReference type="PROSITE" id="PS51019"/>
    </source>
</evidence>
<keyword evidence="8 16" id="KW-0812">Transmembrane</keyword>
<name>A0ABY7FLH3_MYAAR</name>
<evidence type="ECO:0000256" key="13">
    <source>
        <dbReference type="ARBA" id="ARBA00023022"/>
    </source>
</evidence>
<feature type="domain" description="Reelin" evidence="18">
    <location>
        <begin position="17"/>
        <end position="188"/>
    </location>
</feature>
<feature type="signal peptide" evidence="17">
    <location>
        <begin position="1"/>
        <end position="21"/>
    </location>
</feature>
<keyword evidence="7" id="KW-0399">Innate immunity</keyword>
<accession>A0ABY7FLH3</accession>